<dbReference type="RefSeq" id="WP_212819714.1">
    <property type="nucleotide sequence ID" value="NZ_AP023415.1"/>
</dbReference>
<protein>
    <submittedName>
        <fullName evidence="1">Uncharacterized protein</fullName>
    </submittedName>
</protein>
<sequence length="59" mass="6761">MENIALRRLARANGVPLWKIAAQIGVSEPTITRWMRFPLSEDKRARIEQAISILSQEVE</sequence>
<name>A0A810PYH6_9FIRM</name>
<dbReference type="EMBL" id="AP023415">
    <property type="protein sequence ID" value="BCK78736.1"/>
    <property type="molecule type" value="Genomic_DNA"/>
</dbReference>
<dbReference type="KEGG" id="vfa:MM35RIKEN_09280"/>
<evidence type="ECO:0000313" key="1">
    <source>
        <dbReference type="EMBL" id="BCK78736.1"/>
    </source>
</evidence>
<reference evidence="1" key="1">
    <citation type="submission" date="2020-09" db="EMBL/GenBank/DDBJ databases">
        <title>New species isolated from human feces.</title>
        <authorList>
            <person name="Kitahara M."/>
            <person name="Shigeno Y."/>
            <person name="Shime M."/>
            <person name="Matsumoto Y."/>
            <person name="Nakamura S."/>
            <person name="Motooka D."/>
            <person name="Fukuoka S."/>
            <person name="Nishikawa H."/>
            <person name="Benno Y."/>
        </authorList>
    </citation>
    <scope>NUCLEOTIDE SEQUENCE</scope>
    <source>
        <strain evidence="1">MM35</strain>
    </source>
</reference>
<proteinExistence type="predicted"/>
<organism evidence="1 2">
    <name type="scientific">Vescimonas fastidiosa</name>
    <dbReference type="NCBI Taxonomy" id="2714353"/>
    <lineage>
        <taxon>Bacteria</taxon>
        <taxon>Bacillati</taxon>
        <taxon>Bacillota</taxon>
        <taxon>Clostridia</taxon>
        <taxon>Eubacteriales</taxon>
        <taxon>Oscillospiraceae</taxon>
        <taxon>Vescimonas</taxon>
    </lineage>
</organism>
<evidence type="ECO:0000313" key="2">
    <source>
        <dbReference type="Proteomes" id="UP000681343"/>
    </source>
</evidence>
<dbReference type="AlphaFoldDB" id="A0A810PYH6"/>
<accession>A0A810PYH6</accession>
<dbReference type="Proteomes" id="UP000681343">
    <property type="component" value="Chromosome"/>
</dbReference>
<keyword evidence="2" id="KW-1185">Reference proteome</keyword>
<gene>
    <name evidence="1" type="ORF">MM35RIKEN_09280</name>
</gene>